<reference evidence="11" key="1">
    <citation type="journal article" date="2014" name="Genome Biol. Evol.">
        <title>Gene Loss Rather Than Gene Gain Is Associated with a Host Jump from Monocots to Dicots in the Smut Fungus Melanopsichium pennsylvanicum.</title>
        <authorList>
            <person name="Sharma R."/>
            <person name="Mishra B."/>
            <person name="Runge F."/>
            <person name="Thines M."/>
        </authorList>
    </citation>
    <scope>NUCLEOTIDE SEQUENCE</scope>
    <source>
        <strain evidence="11">4</strain>
    </source>
</reference>
<feature type="domain" description="C3H1-type" evidence="10">
    <location>
        <begin position="161"/>
        <end position="188"/>
    </location>
</feature>
<dbReference type="EMBL" id="HG529511">
    <property type="protein sequence ID" value="CDI51593.1"/>
    <property type="molecule type" value="Genomic_DNA"/>
</dbReference>
<dbReference type="InterPro" id="IPR039171">
    <property type="entry name" value="Cwc2/Slt11"/>
</dbReference>
<dbReference type="InterPro" id="IPR000504">
    <property type="entry name" value="RRM_dom"/>
</dbReference>
<dbReference type="SMART" id="SM00356">
    <property type="entry name" value="ZnF_C3H1"/>
    <property type="match status" value="1"/>
</dbReference>
<accession>A0A077QZ29</accession>
<keyword evidence="5 7" id="KW-0694">RNA-binding</keyword>
<evidence type="ECO:0000256" key="2">
    <source>
        <dbReference type="ARBA" id="ARBA00022728"/>
    </source>
</evidence>
<dbReference type="InterPro" id="IPR035979">
    <property type="entry name" value="RBD_domain_sf"/>
</dbReference>
<evidence type="ECO:0000259" key="9">
    <source>
        <dbReference type="PROSITE" id="PS50102"/>
    </source>
</evidence>
<dbReference type="Pfam" id="PF00076">
    <property type="entry name" value="RRM_1"/>
    <property type="match status" value="1"/>
</dbReference>
<evidence type="ECO:0000256" key="1">
    <source>
        <dbReference type="ARBA" id="ARBA00022723"/>
    </source>
</evidence>
<dbReference type="PANTHER" id="PTHR14089">
    <property type="entry name" value="PRE-MRNA-SPLICING FACTOR RBM22"/>
    <property type="match status" value="1"/>
</dbReference>
<protein>
    <submittedName>
        <fullName evidence="11">Related to Pre-mRNA-splicing factor RBM22</fullName>
    </submittedName>
</protein>
<dbReference type="PROSITE" id="PS50102">
    <property type="entry name" value="RRM"/>
    <property type="match status" value="1"/>
</dbReference>
<dbReference type="SUPFAM" id="SSF54928">
    <property type="entry name" value="RNA-binding domain, RBD"/>
    <property type="match status" value="1"/>
</dbReference>
<dbReference type="PANTHER" id="PTHR14089:SF6">
    <property type="entry name" value="PRE-MRNA-SPLICING FACTOR RBM22"/>
    <property type="match status" value="1"/>
</dbReference>
<evidence type="ECO:0000256" key="4">
    <source>
        <dbReference type="ARBA" id="ARBA00022833"/>
    </source>
</evidence>
<dbReference type="GO" id="GO:0008270">
    <property type="term" value="F:zinc ion binding"/>
    <property type="evidence" value="ECO:0007669"/>
    <property type="project" value="UniProtKB-KW"/>
</dbReference>
<dbReference type="InterPro" id="IPR048995">
    <property type="entry name" value="STL11/RBM22-like_N"/>
</dbReference>
<keyword evidence="4 8" id="KW-0862">Zinc</keyword>
<dbReference type="GO" id="GO:0008380">
    <property type="term" value="P:RNA splicing"/>
    <property type="evidence" value="ECO:0007669"/>
    <property type="project" value="UniProtKB-KW"/>
</dbReference>
<evidence type="ECO:0000256" key="3">
    <source>
        <dbReference type="ARBA" id="ARBA00022771"/>
    </source>
</evidence>
<dbReference type="GO" id="GO:0017070">
    <property type="term" value="F:U6 snRNA binding"/>
    <property type="evidence" value="ECO:0007669"/>
    <property type="project" value="TreeGrafter"/>
</dbReference>
<dbReference type="Pfam" id="PF21369">
    <property type="entry name" value="STL11_N"/>
    <property type="match status" value="1"/>
</dbReference>
<evidence type="ECO:0000256" key="6">
    <source>
        <dbReference type="ARBA" id="ARBA00023187"/>
    </source>
</evidence>
<keyword evidence="6" id="KW-0508">mRNA splicing</keyword>
<feature type="zinc finger region" description="C3H1-type" evidence="8">
    <location>
        <begin position="161"/>
        <end position="188"/>
    </location>
</feature>
<feature type="domain" description="RRM" evidence="9">
    <location>
        <begin position="253"/>
        <end position="332"/>
    </location>
</feature>
<dbReference type="InterPro" id="IPR000571">
    <property type="entry name" value="Znf_CCCH"/>
</dbReference>
<dbReference type="AlphaFoldDB" id="A0A077QZ29"/>
<dbReference type="SUPFAM" id="SSF90229">
    <property type="entry name" value="CCCH zinc finger"/>
    <property type="match status" value="1"/>
</dbReference>
<evidence type="ECO:0000256" key="5">
    <source>
        <dbReference type="ARBA" id="ARBA00022884"/>
    </source>
</evidence>
<dbReference type="Gene3D" id="3.30.70.330">
    <property type="match status" value="1"/>
</dbReference>
<dbReference type="GO" id="GO:0036002">
    <property type="term" value="F:pre-mRNA binding"/>
    <property type="evidence" value="ECO:0007669"/>
    <property type="project" value="TreeGrafter"/>
</dbReference>
<sequence>MAFWQAHGKLGSSGFAAESAETPILCESCLGPNPYIRMTKDSQGKICKVCTRPFTVFRWNPGAGGRFKKTEICTTCAKVKNVCQTCILDLQYGLPVQVRDAALGVKTGGPSSDKNREYYAEKMDRALEGPKSGMDTGRAGQELLRKVGGRKEIEYKADRPDRKQQLCSAFAKGSCPRGDQCPYKHELPANLSQTALPATSSPSSTQPSLQLSSSAAAATTTASAASAASVPRTIGHKLSSATGLPPPQDQSIVSIFISSLPPNVTESELRSFFLSLDPRLRPDHIRSITLVSTSRCAFVNFHTRQQVEWAAAQCSTKMLMGDTEVRVIWGRSRPMKNKDAANSTGK</sequence>
<evidence type="ECO:0000256" key="8">
    <source>
        <dbReference type="PROSITE-ProRule" id="PRU00723"/>
    </source>
</evidence>
<keyword evidence="3 8" id="KW-0863">Zinc-finger</keyword>
<dbReference type="Gene3D" id="4.10.1000.10">
    <property type="entry name" value="Zinc finger, CCCH-type"/>
    <property type="match status" value="1"/>
</dbReference>
<keyword evidence="2" id="KW-0747">Spliceosome</keyword>
<evidence type="ECO:0000313" key="11">
    <source>
        <dbReference type="EMBL" id="CDI51593.1"/>
    </source>
</evidence>
<organism evidence="11">
    <name type="scientific">Melanopsichium pennsylvanicum 4</name>
    <dbReference type="NCBI Taxonomy" id="1398559"/>
    <lineage>
        <taxon>Eukaryota</taxon>
        <taxon>Fungi</taxon>
        <taxon>Dikarya</taxon>
        <taxon>Basidiomycota</taxon>
        <taxon>Ustilaginomycotina</taxon>
        <taxon>Ustilaginomycetes</taxon>
        <taxon>Ustilaginales</taxon>
        <taxon>Ustilaginaceae</taxon>
        <taxon>Melanopsichium</taxon>
    </lineage>
</organism>
<keyword evidence="2" id="KW-0507">mRNA processing</keyword>
<dbReference type="Pfam" id="PF16131">
    <property type="entry name" value="Torus"/>
    <property type="match status" value="1"/>
</dbReference>
<name>A0A077QZ29_9BASI</name>
<proteinExistence type="predicted"/>
<dbReference type="PROSITE" id="PS50103">
    <property type="entry name" value="ZF_C3H1"/>
    <property type="match status" value="1"/>
</dbReference>
<dbReference type="InterPro" id="IPR012677">
    <property type="entry name" value="Nucleotide-bd_a/b_plait_sf"/>
</dbReference>
<dbReference type="GO" id="GO:0071007">
    <property type="term" value="C:U2-type catalytic step 2 spliceosome"/>
    <property type="evidence" value="ECO:0007669"/>
    <property type="project" value="TreeGrafter"/>
</dbReference>
<dbReference type="GO" id="GO:0071006">
    <property type="term" value="C:U2-type catalytic step 1 spliceosome"/>
    <property type="evidence" value="ECO:0007669"/>
    <property type="project" value="TreeGrafter"/>
</dbReference>
<evidence type="ECO:0000259" key="10">
    <source>
        <dbReference type="PROSITE" id="PS50103"/>
    </source>
</evidence>
<evidence type="ECO:0000256" key="7">
    <source>
        <dbReference type="PROSITE-ProRule" id="PRU00176"/>
    </source>
</evidence>
<keyword evidence="1 8" id="KW-0479">Metal-binding</keyword>
<dbReference type="InterPro" id="IPR032297">
    <property type="entry name" value="Torus"/>
</dbReference>
<dbReference type="InterPro" id="IPR036855">
    <property type="entry name" value="Znf_CCCH_sf"/>
</dbReference>
<dbReference type="GO" id="GO:0000974">
    <property type="term" value="C:Prp19 complex"/>
    <property type="evidence" value="ECO:0007669"/>
    <property type="project" value="TreeGrafter"/>
</dbReference>